<keyword evidence="1 5" id="KW-0723">Serine/threonine-protein kinase</keyword>
<comment type="caution">
    <text evidence="6">The sequence shown here is derived from an EMBL/GenBank/DDBJ whole genome shotgun (WGS) entry which is preliminary data.</text>
</comment>
<proteinExistence type="inferred from homology"/>
<dbReference type="InterPro" id="IPR005177">
    <property type="entry name" value="Kinase-pyrophosphorylase"/>
</dbReference>
<dbReference type="EC" id="2.7.4.27" evidence="5"/>
<accession>A0A4R3LZ23</accession>
<feature type="binding site" evidence="5">
    <location>
        <begin position="157"/>
        <end position="164"/>
    </location>
    <ligand>
        <name>ADP</name>
        <dbReference type="ChEBI" id="CHEBI:456216"/>
    </ligand>
</feature>
<dbReference type="GO" id="GO:0005524">
    <property type="term" value="F:ATP binding"/>
    <property type="evidence" value="ECO:0007669"/>
    <property type="project" value="InterPro"/>
</dbReference>
<dbReference type="GO" id="GO:0004674">
    <property type="term" value="F:protein serine/threonine kinase activity"/>
    <property type="evidence" value="ECO:0007669"/>
    <property type="project" value="UniProtKB-UniRule"/>
</dbReference>
<evidence type="ECO:0000256" key="1">
    <source>
        <dbReference type="ARBA" id="ARBA00022527"/>
    </source>
</evidence>
<keyword evidence="3 5" id="KW-0547">Nucleotide-binding</keyword>
<dbReference type="PANTHER" id="PTHR31756">
    <property type="entry name" value="PYRUVATE, PHOSPHATE DIKINASE REGULATORY PROTEIN 1, CHLOROPLASTIC"/>
    <property type="match status" value="1"/>
</dbReference>
<evidence type="ECO:0000313" key="7">
    <source>
        <dbReference type="Proteomes" id="UP000294664"/>
    </source>
</evidence>
<evidence type="ECO:0000256" key="3">
    <source>
        <dbReference type="ARBA" id="ARBA00022741"/>
    </source>
</evidence>
<keyword evidence="4 5" id="KW-0418">Kinase</keyword>
<dbReference type="PANTHER" id="PTHR31756:SF3">
    <property type="entry name" value="PYRUVATE, PHOSPHATE DIKINASE REGULATORY PROTEIN 1, CHLOROPLASTIC"/>
    <property type="match status" value="1"/>
</dbReference>
<comment type="function">
    <text evidence="5">Bifunctional serine/threonine kinase and phosphorylase involved in the regulation of the pyruvate, phosphate dikinase (PPDK) by catalyzing its phosphorylation/dephosphorylation.</text>
</comment>
<dbReference type="RefSeq" id="WP_245504570.1">
    <property type="nucleotide sequence ID" value="NZ_SMAI01000003.1"/>
</dbReference>
<dbReference type="NCBIfam" id="NF003742">
    <property type="entry name" value="PRK05339.1"/>
    <property type="match status" value="1"/>
</dbReference>
<dbReference type="Pfam" id="PF03618">
    <property type="entry name" value="Kinase-PPPase"/>
    <property type="match status" value="1"/>
</dbReference>
<organism evidence="6 7">
    <name type="scientific">Aquabacter spiritensis</name>
    <dbReference type="NCBI Taxonomy" id="933073"/>
    <lineage>
        <taxon>Bacteria</taxon>
        <taxon>Pseudomonadati</taxon>
        <taxon>Pseudomonadota</taxon>
        <taxon>Alphaproteobacteria</taxon>
        <taxon>Hyphomicrobiales</taxon>
        <taxon>Xanthobacteraceae</taxon>
        <taxon>Aquabacter</taxon>
    </lineage>
</organism>
<dbReference type="InterPro" id="IPR026565">
    <property type="entry name" value="PPDK_reg"/>
</dbReference>
<evidence type="ECO:0000256" key="4">
    <source>
        <dbReference type="ARBA" id="ARBA00022777"/>
    </source>
</evidence>
<comment type="catalytic activity">
    <reaction evidence="5">
        <text>N(tele)-phospho-L-histidyl/O-phospho-L-threonyl-[pyruvate, phosphate dikinase] + phosphate + H(+) = N(tele)-phospho-L-histidyl/L-threonyl-[pyruvate, phosphate dikinase] + diphosphate</text>
        <dbReference type="Rhea" id="RHEA:43696"/>
        <dbReference type="Rhea" id="RHEA-COMP:10650"/>
        <dbReference type="Rhea" id="RHEA-COMP:10651"/>
        <dbReference type="ChEBI" id="CHEBI:15378"/>
        <dbReference type="ChEBI" id="CHEBI:30013"/>
        <dbReference type="ChEBI" id="CHEBI:33019"/>
        <dbReference type="ChEBI" id="CHEBI:43474"/>
        <dbReference type="ChEBI" id="CHEBI:61977"/>
        <dbReference type="ChEBI" id="CHEBI:83586"/>
        <dbReference type="EC" id="2.7.4.27"/>
    </reaction>
</comment>
<comment type="similarity">
    <text evidence="5">Belongs to the pyruvate, phosphate/water dikinase regulatory protein family. PDRP subfamily.</text>
</comment>
<evidence type="ECO:0000256" key="5">
    <source>
        <dbReference type="HAMAP-Rule" id="MF_00921"/>
    </source>
</evidence>
<evidence type="ECO:0000256" key="2">
    <source>
        <dbReference type="ARBA" id="ARBA00022679"/>
    </source>
</evidence>
<evidence type="ECO:0000313" key="6">
    <source>
        <dbReference type="EMBL" id="TCT05960.1"/>
    </source>
</evidence>
<dbReference type="AlphaFoldDB" id="A0A4R3LZ23"/>
<keyword evidence="2 5" id="KW-0808">Transferase</keyword>
<dbReference type="EC" id="2.7.11.32" evidence="5"/>
<dbReference type="HAMAP" id="MF_00921">
    <property type="entry name" value="PDRP"/>
    <property type="match status" value="1"/>
</dbReference>
<gene>
    <name evidence="6" type="ORF">EDC64_10361</name>
</gene>
<sequence length="284" mass="31506">MSGEKVAQPAYFHLHLVSDATGETLINVGRAACAQYSNVLPIEHVYPLVRSMTQLERVLIEIEGNPGIVLYTLVDKEIRERLKQRCRELGVPFLSVLAPVVQLFQAYLGGEPQPRIGGQHALDATYFKRIDALNFTVMHDDGHLTEDLEQADVVLIGVSRTSKTPTSIYLANRGVKTANIPLVPNVPLPANIEKLKKPLVVGLVASPDRIVEIRQNRLLGLNAANPSASYVDREAVSEELAYSRRLCARHGWPQIDVTRRSIEETAAAIIGHLSERRRRSIVET</sequence>
<dbReference type="GO" id="GO:0043531">
    <property type="term" value="F:ADP binding"/>
    <property type="evidence" value="ECO:0007669"/>
    <property type="project" value="UniProtKB-UniRule"/>
</dbReference>
<keyword evidence="7" id="KW-1185">Reference proteome</keyword>
<name>A0A4R3LZ23_9HYPH</name>
<dbReference type="EMBL" id="SMAI01000003">
    <property type="protein sequence ID" value="TCT05960.1"/>
    <property type="molecule type" value="Genomic_DNA"/>
</dbReference>
<dbReference type="GO" id="GO:0016776">
    <property type="term" value="F:phosphotransferase activity, phosphate group as acceptor"/>
    <property type="evidence" value="ECO:0007669"/>
    <property type="project" value="UniProtKB-UniRule"/>
</dbReference>
<protein>
    <recommendedName>
        <fullName evidence="5">Putative pyruvate, phosphate dikinase regulatory protein</fullName>
        <shortName evidence="5">PPDK regulatory protein</shortName>
        <ecNumber evidence="5">2.7.11.32</ecNumber>
        <ecNumber evidence="5">2.7.4.27</ecNumber>
    </recommendedName>
</protein>
<reference evidence="6 7" key="1">
    <citation type="submission" date="2019-03" db="EMBL/GenBank/DDBJ databases">
        <title>Genomic Encyclopedia of Type Strains, Phase IV (KMG-IV): sequencing the most valuable type-strain genomes for metagenomic binning, comparative biology and taxonomic classification.</title>
        <authorList>
            <person name="Goeker M."/>
        </authorList>
    </citation>
    <scope>NUCLEOTIDE SEQUENCE [LARGE SCALE GENOMIC DNA]</scope>
    <source>
        <strain evidence="6 7">DSM 9035</strain>
    </source>
</reference>
<comment type="catalytic activity">
    <reaction evidence="5">
        <text>N(tele)-phospho-L-histidyl/L-threonyl-[pyruvate, phosphate dikinase] + ADP = N(tele)-phospho-L-histidyl/O-phospho-L-threonyl-[pyruvate, phosphate dikinase] + AMP + H(+)</text>
        <dbReference type="Rhea" id="RHEA:43692"/>
        <dbReference type="Rhea" id="RHEA-COMP:10650"/>
        <dbReference type="Rhea" id="RHEA-COMP:10651"/>
        <dbReference type="ChEBI" id="CHEBI:15378"/>
        <dbReference type="ChEBI" id="CHEBI:30013"/>
        <dbReference type="ChEBI" id="CHEBI:61977"/>
        <dbReference type="ChEBI" id="CHEBI:83586"/>
        <dbReference type="ChEBI" id="CHEBI:456215"/>
        <dbReference type="ChEBI" id="CHEBI:456216"/>
        <dbReference type="EC" id="2.7.11.32"/>
    </reaction>
</comment>
<dbReference type="Proteomes" id="UP000294664">
    <property type="component" value="Unassembled WGS sequence"/>
</dbReference>